<gene>
    <name evidence="2" type="ORF">CMUS01_08285</name>
</gene>
<comment type="caution">
    <text evidence="2">The sequence shown here is derived from an EMBL/GenBank/DDBJ whole genome shotgun (WGS) entry which is preliminary data.</text>
</comment>
<reference evidence="2" key="1">
    <citation type="journal article" date="2020" name="Phytopathology">
        <title>Genome Sequence Resources of Colletotrichum truncatum, C. plurivorum, C. musicola, and C. sojae: Four Species Pathogenic to Soybean (Glycine max).</title>
        <authorList>
            <person name="Rogerio F."/>
            <person name="Boufleur T.R."/>
            <person name="Ciampi-Guillardi M."/>
            <person name="Sukno S.A."/>
            <person name="Thon M.R."/>
            <person name="Massola Junior N.S."/>
            <person name="Baroncelli R."/>
        </authorList>
    </citation>
    <scope>NUCLEOTIDE SEQUENCE</scope>
    <source>
        <strain evidence="2">LFN0074</strain>
    </source>
</reference>
<proteinExistence type="predicted"/>
<evidence type="ECO:0000313" key="2">
    <source>
        <dbReference type="EMBL" id="KAF6829140.1"/>
    </source>
</evidence>
<protein>
    <submittedName>
        <fullName evidence="2">Uncharacterized protein</fullName>
    </submittedName>
</protein>
<accession>A0A8H6KDK7</accession>
<name>A0A8H6KDK7_9PEZI</name>
<dbReference type="AlphaFoldDB" id="A0A8H6KDK7"/>
<keyword evidence="3" id="KW-1185">Reference proteome</keyword>
<evidence type="ECO:0000256" key="1">
    <source>
        <dbReference type="SAM" id="MobiDB-lite"/>
    </source>
</evidence>
<organism evidence="2 3">
    <name type="scientific">Colletotrichum musicola</name>
    <dbReference type="NCBI Taxonomy" id="2175873"/>
    <lineage>
        <taxon>Eukaryota</taxon>
        <taxon>Fungi</taxon>
        <taxon>Dikarya</taxon>
        <taxon>Ascomycota</taxon>
        <taxon>Pezizomycotina</taxon>
        <taxon>Sordariomycetes</taxon>
        <taxon>Hypocreomycetidae</taxon>
        <taxon>Glomerellales</taxon>
        <taxon>Glomerellaceae</taxon>
        <taxon>Colletotrichum</taxon>
        <taxon>Colletotrichum orchidearum species complex</taxon>
    </lineage>
</organism>
<sequence length="88" mass="9651">MERQGRRGRQGPPAQTRAMRNASRSMPLQDKFEDDTLSVSSKTDFPSDGHSSRIPAKTINGKEALTMLSSASRHLAGTWLEILQGQPA</sequence>
<dbReference type="EMBL" id="WIGM01000318">
    <property type="protein sequence ID" value="KAF6829140.1"/>
    <property type="molecule type" value="Genomic_DNA"/>
</dbReference>
<feature type="region of interest" description="Disordered" evidence="1">
    <location>
        <begin position="1"/>
        <end position="55"/>
    </location>
</feature>
<dbReference type="Proteomes" id="UP000639643">
    <property type="component" value="Unassembled WGS sequence"/>
</dbReference>
<evidence type="ECO:0000313" key="3">
    <source>
        <dbReference type="Proteomes" id="UP000639643"/>
    </source>
</evidence>